<reference evidence="3 4" key="1">
    <citation type="submission" date="2021-07" db="EMBL/GenBank/DDBJ databases">
        <title>Flavobacterium sp. nov. isolated from sediment on the Taihu Lake.</title>
        <authorList>
            <person name="Qu J.-H."/>
        </authorList>
    </citation>
    <scope>NUCLEOTIDE SEQUENCE [LARGE SCALE GENOMIC DNA]</scope>
    <source>
        <strain evidence="3 4">NAS39</strain>
    </source>
</reference>
<feature type="domain" description="Tyr recombinase" evidence="1">
    <location>
        <begin position="216"/>
        <end position="397"/>
    </location>
</feature>
<evidence type="ECO:0000259" key="1">
    <source>
        <dbReference type="Pfam" id="PF00589"/>
    </source>
</evidence>
<proteinExistence type="predicted"/>
<dbReference type="InterPro" id="IPR025269">
    <property type="entry name" value="SAM-like_dom"/>
</dbReference>
<evidence type="ECO:0000259" key="2">
    <source>
        <dbReference type="Pfam" id="PF13102"/>
    </source>
</evidence>
<dbReference type="PANTHER" id="PTHR30349">
    <property type="entry name" value="PHAGE INTEGRASE-RELATED"/>
    <property type="match status" value="1"/>
</dbReference>
<dbReference type="InterPro" id="IPR050090">
    <property type="entry name" value="Tyrosine_recombinase_XerCD"/>
</dbReference>
<dbReference type="EMBL" id="JAHWYN010000008">
    <property type="protein sequence ID" value="MBW4361031.1"/>
    <property type="molecule type" value="Genomic_DNA"/>
</dbReference>
<organism evidence="3 4">
    <name type="scientific">Flavobacterium taihuense</name>
    <dbReference type="NCBI Taxonomy" id="2857508"/>
    <lineage>
        <taxon>Bacteria</taxon>
        <taxon>Pseudomonadati</taxon>
        <taxon>Bacteroidota</taxon>
        <taxon>Flavobacteriia</taxon>
        <taxon>Flavobacteriales</taxon>
        <taxon>Flavobacteriaceae</taxon>
        <taxon>Flavobacterium</taxon>
    </lineage>
</organism>
<name>A0ABS6XWH7_9FLAO</name>
<dbReference type="PANTHER" id="PTHR30349:SF64">
    <property type="entry name" value="PROPHAGE INTEGRASE INTD-RELATED"/>
    <property type="match status" value="1"/>
</dbReference>
<protein>
    <submittedName>
        <fullName evidence="3">Site-specific integrase</fullName>
    </submittedName>
</protein>
<keyword evidence="4" id="KW-1185">Reference proteome</keyword>
<feature type="domain" description="Phage integrase SAM-like" evidence="2">
    <location>
        <begin position="108"/>
        <end position="195"/>
    </location>
</feature>
<dbReference type="InterPro" id="IPR002104">
    <property type="entry name" value="Integrase_catalytic"/>
</dbReference>
<dbReference type="Pfam" id="PF00589">
    <property type="entry name" value="Phage_integrase"/>
    <property type="match status" value="1"/>
</dbReference>
<sequence>MASIYLLLQSKKSPAVIYIRLRDGRTLDIKAKTNYHIDPINWDDEEQRPTKKALKDIDIANLDTDLATLKTDLLKDYNRSKGVKVVDAQWLKDFINPPQEQEKHPDKLVDYIDTFIEFKKADVKSSTITKCNVIKHLLMRYQEHTKSTIFIRDVDAKFKMDFEKYCISVGYAPNTTARNIRFIKTFCRHAKANGVETHYQLDSIKAKYHKVENIYLDEKEIEAIEKIKISELTDGLENARDWLLISCYCGQRVSDFLRFDKSMIRYEKNKAGDLKPLIEFTQVKTDKIMTIPLHSKIIEIMKKYEGDFPRKISDQKYNEHIKKVCEKAKIETPTHGILFDHKLKQKVEKDYPKWKLVSSHIGRRSFATNNYGKIPTSFLMYITGHTTEAMFLTYIGKSNKDIAMELTNYF</sequence>
<dbReference type="Pfam" id="PF13102">
    <property type="entry name" value="Phage_int_SAM_5"/>
    <property type="match status" value="1"/>
</dbReference>
<gene>
    <name evidence="3" type="ORF">KZH69_11100</name>
</gene>
<accession>A0ABS6XWH7</accession>
<dbReference type="RefSeq" id="WP_219317512.1">
    <property type="nucleotide sequence ID" value="NZ_JAHWYN010000008.1"/>
</dbReference>
<evidence type="ECO:0000313" key="4">
    <source>
        <dbReference type="Proteomes" id="UP000812031"/>
    </source>
</evidence>
<dbReference type="Proteomes" id="UP000812031">
    <property type="component" value="Unassembled WGS sequence"/>
</dbReference>
<evidence type="ECO:0000313" key="3">
    <source>
        <dbReference type="EMBL" id="MBW4361031.1"/>
    </source>
</evidence>
<comment type="caution">
    <text evidence="3">The sequence shown here is derived from an EMBL/GenBank/DDBJ whole genome shotgun (WGS) entry which is preliminary data.</text>
</comment>